<evidence type="ECO:0000256" key="3">
    <source>
        <dbReference type="ARBA" id="ARBA00022692"/>
    </source>
</evidence>
<feature type="transmembrane region" description="Helical" evidence="6">
    <location>
        <begin position="21"/>
        <end position="42"/>
    </location>
</feature>
<comment type="caution">
    <text evidence="8">The sequence shown here is derived from an EMBL/GenBank/DDBJ whole genome shotgun (WGS) entry which is preliminary data.</text>
</comment>
<feature type="transmembrane region" description="Helical" evidence="6">
    <location>
        <begin position="342"/>
        <end position="360"/>
    </location>
</feature>
<dbReference type="Pfam" id="PF12698">
    <property type="entry name" value="ABC2_membrane_3"/>
    <property type="match status" value="1"/>
</dbReference>
<keyword evidence="3 6" id="KW-0812">Transmembrane</keyword>
<dbReference type="InterPro" id="IPR013525">
    <property type="entry name" value="ABC2_TM"/>
</dbReference>
<gene>
    <name evidence="8" type="ORF">GCM10008986_15840</name>
</gene>
<dbReference type="PANTHER" id="PTHR30294">
    <property type="entry name" value="MEMBRANE COMPONENT OF ABC TRANSPORTER YHHJ-RELATED"/>
    <property type="match status" value="1"/>
</dbReference>
<reference evidence="9" key="1">
    <citation type="journal article" date="2019" name="Int. J. Syst. Evol. Microbiol.">
        <title>The Global Catalogue of Microorganisms (GCM) 10K type strain sequencing project: providing services to taxonomists for standard genome sequencing and annotation.</title>
        <authorList>
            <consortium name="The Broad Institute Genomics Platform"/>
            <consortium name="The Broad Institute Genome Sequencing Center for Infectious Disease"/>
            <person name="Wu L."/>
            <person name="Ma J."/>
        </authorList>
    </citation>
    <scope>NUCLEOTIDE SEQUENCE [LARGE SCALE GENOMIC DNA]</scope>
    <source>
        <strain evidence="9">JCM 12389</strain>
    </source>
</reference>
<organism evidence="8 9">
    <name type="scientific">Salinibacillus aidingensis</name>
    <dbReference type="NCBI Taxonomy" id="237684"/>
    <lineage>
        <taxon>Bacteria</taxon>
        <taxon>Bacillati</taxon>
        <taxon>Bacillota</taxon>
        <taxon>Bacilli</taxon>
        <taxon>Bacillales</taxon>
        <taxon>Bacillaceae</taxon>
        <taxon>Salinibacillus</taxon>
    </lineage>
</organism>
<feature type="transmembrane region" description="Helical" evidence="6">
    <location>
        <begin position="233"/>
        <end position="256"/>
    </location>
</feature>
<evidence type="ECO:0000313" key="8">
    <source>
        <dbReference type="EMBL" id="GAA0490650.1"/>
    </source>
</evidence>
<name>A0ABP3L0I2_9BACI</name>
<proteinExistence type="predicted"/>
<keyword evidence="2" id="KW-1003">Cell membrane</keyword>
<dbReference type="PANTHER" id="PTHR30294:SF29">
    <property type="entry name" value="MULTIDRUG ABC TRANSPORTER PERMEASE YBHS-RELATED"/>
    <property type="match status" value="1"/>
</dbReference>
<dbReference type="EMBL" id="BAAADO010000003">
    <property type="protein sequence ID" value="GAA0490650.1"/>
    <property type="molecule type" value="Genomic_DNA"/>
</dbReference>
<evidence type="ECO:0000313" key="9">
    <source>
        <dbReference type="Proteomes" id="UP001500880"/>
    </source>
</evidence>
<keyword evidence="5 6" id="KW-0472">Membrane</keyword>
<keyword evidence="4 6" id="KW-1133">Transmembrane helix</keyword>
<evidence type="ECO:0000256" key="5">
    <source>
        <dbReference type="ARBA" id="ARBA00023136"/>
    </source>
</evidence>
<evidence type="ECO:0000256" key="6">
    <source>
        <dbReference type="SAM" id="Phobius"/>
    </source>
</evidence>
<accession>A0ABP3L0I2</accession>
<feature type="transmembrane region" description="Helical" evidence="6">
    <location>
        <begin position="317"/>
        <end position="336"/>
    </location>
</feature>
<feature type="domain" description="ABC-2 type transporter transmembrane" evidence="7">
    <location>
        <begin position="19"/>
        <end position="391"/>
    </location>
</feature>
<dbReference type="InterPro" id="IPR051449">
    <property type="entry name" value="ABC-2_transporter_component"/>
</dbReference>
<comment type="subcellular location">
    <subcellularLocation>
        <location evidence="1">Cell membrane</location>
        <topology evidence="1">Multi-pass membrane protein</topology>
    </subcellularLocation>
</comment>
<dbReference type="RefSeq" id="WP_343839568.1">
    <property type="nucleotide sequence ID" value="NZ_BAAADO010000003.1"/>
</dbReference>
<sequence length="420" mass="46021">MSKFWTILSYTYTSHLKSKSFIIITLISLLLIAGLTNFQRIVDLFDDGEEGSTEKIAVIDETNQIYSQLESSITNIDDGIEVTAFSGTEKEAKEAVRDHEFLGYAHVSLNDQDLPAASFYAMSVADTSHAVDALQQALSQVKTGIITQQAGIDQSTVQQIFAPVSIETESLKTEAKSAEEMNQARGLVYFMIFLIYFAVLLYGNMIASEVAVEKSSRVMEILVSSVSPVTQMFAKIIGIALLGLTQFGLIILVGYASLKANQNELVGGIFEYLGLGEAPVSTIVYAVVFFLLGYLLYAMLAAMLGSLVSRTEEVNQIITPMMFLIIAAFMIAMYGLNDPTASFVTVTSYIPFFTPIIMFVRVGMLNIPIWEVALSIGILILTIFIFANIAAKVYKGGVLMYGATTSLKDIRKALQLTKKD</sequence>
<keyword evidence="9" id="KW-1185">Reference proteome</keyword>
<dbReference type="Proteomes" id="UP001500880">
    <property type="component" value="Unassembled WGS sequence"/>
</dbReference>
<feature type="transmembrane region" description="Helical" evidence="6">
    <location>
        <begin position="283"/>
        <end position="305"/>
    </location>
</feature>
<evidence type="ECO:0000256" key="4">
    <source>
        <dbReference type="ARBA" id="ARBA00022989"/>
    </source>
</evidence>
<feature type="transmembrane region" description="Helical" evidence="6">
    <location>
        <begin position="187"/>
        <end position="212"/>
    </location>
</feature>
<evidence type="ECO:0000256" key="1">
    <source>
        <dbReference type="ARBA" id="ARBA00004651"/>
    </source>
</evidence>
<evidence type="ECO:0000259" key="7">
    <source>
        <dbReference type="Pfam" id="PF12698"/>
    </source>
</evidence>
<feature type="transmembrane region" description="Helical" evidence="6">
    <location>
        <begin position="372"/>
        <end position="391"/>
    </location>
</feature>
<evidence type="ECO:0000256" key="2">
    <source>
        <dbReference type="ARBA" id="ARBA00022475"/>
    </source>
</evidence>
<protein>
    <submittedName>
        <fullName evidence="8">ABC transporter permease</fullName>
    </submittedName>
</protein>